<comment type="similarity">
    <text evidence="2">Belongs to the TAF2 family.</text>
</comment>
<dbReference type="VEuPathDB" id="MicrosporidiaDB:SLOPH_2388"/>
<evidence type="ECO:0000259" key="8">
    <source>
        <dbReference type="Pfam" id="PF25577"/>
    </source>
</evidence>
<dbReference type="EMBL" id="ATCN01000420">
    <property type="protein sequence ID" value="EPR79058.1"/>
    <property type="molecule type" value="Genomic_DNA"/>
</dbReference>
<dbReference type="FunCoup" id="S7XT19">
    <property type="interactions" value="168"/>
</dbReference>
<dbReference type="PANTHER" id="PTHR15137:SF9">
    <property type="entry name" value="TRANSCRIPTION INITIATION FACTOR TFIID SUBUNIT 2"/>
    <property type="match status" value="1"/>
</dbReference>
<dbReference type="Pfam" id="PF25316">
    <property type="entry name" value="TAF2_3rd"/>
    <property type="match status" value="1"/>
</dbReference>
<dbReference type="OrthoDB" id="308861at2759"/>
<keyword evidence="10" id="KW-1185">Reference proteome</keyword>
<feature type="domain" description="Transcription initiation factor TFIID subunit 2 TPR repeats" evidence="8">
    <location>
        <begin position="547"/>
        <end position="799"/>
    </location>
</feature>
<dbReference type="InterPro" id="IPR057345">
    <property type="entry name" value="Ig-like_TAF2"/>
</dbReference>
<keyword evidence="9" id="KW-0648">Protein biosynthesis</keyword>
<dbReference type="GO" id="GO:0003743">
    <property type="term" value="F:translation initiation factor activity"/>
    <property type="evidence" value="ECO:0007669"/>
    <property type="project" value="UniProtKB-KW"/>
</dbReference>
<evidence type="ECO:0000259" key="7">
    <source>
        <dbReference type="Pfam" id="PF25316"/>
    </source>
</evidence>
<name>S7XT19_SPRLO</name>
<dbReference type="Gene3D" id="1.10.390.10">
    <property type="entry name" value="Neutral Protease Domain 2"/>
    <property type="match status" value="1"/>
</dbReference>
<dbReference type="Pfam" id="PF25577">
    <property type="entry name" value="TPR_TAF2_C"/>
    <property type="match status" value="1"/>
</dbReference>
<dbReference type="STRING" id="1358809.S7XT19"/>
<dbReference type="PANTHER" id="PTHR15137">
    <property type="entry name" value="TRANSCRIPTION INITIATION FACTOR TFIID"/>
    <property type="match status" value="1"/>
</dbReference>
<gene>
    <name evidence="9" type="ORF">SLOPH_2388</name>
</gene>
<evidence type="ECO:0000313" key="9">
    <source>
        <dbReference type="EMBL" id="EPR79058.1"/>
    </source>
</evidence>
<dbReference type="HOGENOM" id="CLU_005180_0_0_1"/>
<dbReference type="InterPro" id="IPR027268">
    <property type="entry name" value="Peptidase_M4/M1_CTD_sf"/>
</dbReference>
<dbReference type="AlphaFoldDB" id="S7XT19"/>
<dbReference type="GO" id="GO:0016251">
    <property type="term" value="F:RNA polymerase II general transcription initiation factor activity"/>
    <property type="evidence" value="ECO:0007669"/>
    <property type="project" value="TreeGrafter"/>
</dbReference>
<protein>
    <recommendedName>
        <fullName evidence="3">Transcription initiation factor TFIID subunit 2</fullName>
    </recommendedName>
</protein>
<comment type="subcellular location">
    <subcellularLocation>
        <location evidence="1">Nucleus</location>
    </subcellularLocation>
</comment>
<dbReference type="InterPro" id="IPR037813">
    <property type="entry name" value="TAF2"/>
</dbReference>
<evidence type="ECO:0000256" key="1">
    <source>
        <dbReference type="ARBA" id="ARBA00004123"/>
    </source>
</evidence>
<feature type="domain" description="Transcription initiation factor TFIID subunit 2 Ig-like" evidence="7">
    <location>
        <begin position="434"/>
        <end position="541"/>
    </location>
</feature>
<reference evidence="10" key="1">
    <citation type="journal article" date="2013" name="PLoS Genet.">
        <title>The genome of Spraguea lophii and the basis of host-microsporidian interactions.</title>
        <authorList>
            <person name="Campbell S.E."/>
            <person name="Williams T.A."/>
            <person name="Yousuf A."/>
            <person name="Soanes D.M."/>
            <person name="Paszkiewicz K.H."/>
            <person name="Williams B.A.P."/>
        </authorList>
    </citation>
    <scope>NUCLEOTIDE SEQUENCE [LARGE SCALE GENOMIC DNA]</scope>
    <source>
        <strain evidence="10">42_110</strain>
    </source>
</reference>
<evidence type="ECO:0000256" key="4">
    <source>
        <dbReference type="ARBA" id="ARBA00023015"/>
    </source>
</evidence>
<dbReference type="GO" id="GO:0005669">
    <property type="term" value="C:transcription factor TFIID complex"/>
    <property type="evidence" value="ECO:0007669"/>
    <property type="project" value="InterPro"/>
</dbReference>
<evidence type="ECO:0000256" key="2">
    <source>
        <dbReference type="ARBA" id="ARBA00010937"/>
    </source>
</evidence>
<dbReference type="InParanoid" id="S7XT19"/>
<proteinExistence type="inferred from homology"/>
<dbReference type="Proteomes" id="UP000014978">
    <property type="component" value="Unassembled WGS sequence"/>
</dbReference>
<dbReference type="GO" id="GO:0003682">
    <property type="term" value="F:chromatin binding"/>
    <property type="evidence" value="ECO:0007669"/>
    <property type="project" value="TreeGrafter"/>
</dbReference>
<keyword evidence="5" id="KW-0804">Transcription</keyword>
<dbReference type="GO" id="GO:0006367">
    <property type="term" value="P:transcription initiation at RNA polymerase II promoter"/>
    <property type="evidence" value="ECO:0007669"/>
    <property type="project" value="TreeGrafter"/>
</dbReference>
<dbReference type="InterPro" id="IPR042097">
    <property type="entry name" value="Aminopeptidase_N-like_N_sf"/>
</dbReference>
<sequence>MKLLVTHQKNVYYFDIDKKLFNCYVEMSFLTTEKTIDFEIGNYEIKQVILNGCNAEYTINNKILKVDMSHNALQNNNGMVQLLYVKDYAYEQIKETEKNINIIKIILNKHNGIEFYYPFLNNDRHREALGCNYNYKINNIFPYPLNYMKKHDWDLVYIVPQNLSVVSPGILEGIEEGDKNIYLYKVNTFAGAINFCIGNFEAIETVSEDDRRTAYLPQGYKKSEKIKEMGQDFLNIIKVLESFVQSTFTLNFSLVFSFEATKIIYGEIIIIPLQYLEREPHTIENDFNLKEIAAEIISSRITPLIVTPESDLDWWISMGLSEYLTNHILRYIFGNNEYLYNIKKDLKFVCNNDRYEYPLYDHRRSRASCFTNFFKKKSGMFFYILENNSSKAFMKKIVKLLIETVKNTTNFIKLVRDVTGLDLKRLFDFYIFNCGVVDIFTSFEIDKKKGEVRMFVKQRPTSYMVGANKRLSGTVRIISCEIDGIIEHNLPLDDGGLTFNYHTRSKKAKRKDEKDDEQMGLMWIRVDPNMEHMCIIHQEQPEYMILDQLKNDKNVISQIEAIENLKVNQNNYDKIEKIINDQKLYFRVRIELLYQLARSSINREFGYQKVIQYFIKKFCIQGSTIVKNNDFSVFSTYFIQSHIPKALSITPPEEITNTEEKTKAKNVILAFLLNILKYNDNTFNTYSDIEYISSTIKSITYQLYPFSEHSNTNINNITTKLESLSTEEIDRYRKKDLLFPSHANLLTHASLFSLGKLKIYNLIEIDQKYLRYLLQDFNYYTIRMISAEILILNYLEENIKFLLFFLKDKRYFILHILKCIEIMLIYDSNNNNVVQQYIDTLKIEYTRCYDTEIMEVYDNIFKLLDYNEIQVPREELDFVEHEFSSEEEDSLIVKLKTTGIDRILLRIKNNKKIKIKNNIERIKIKLKYKKIK</sequence>
<organism evidence="9 10">
    <name type="scientific">Spraguea lophii (strain 42_110)</name>
    <name type="common">Microsporidian parasite</name>
    <dbReference type="NCBI Taxonomy" id="1358809"/>
    <lineage>
        <taxon>Eukaryota</taxon>
        <taxon>Fungi</taxon>
        <taxon>Fungi incertae sedis</taxon>
        <taxon>Microsporidia</taxon>
        <taxon>Spragueidae</taxon>
        <taxon>Spraguea</taxon>
    </lineage>
</organism>
<keyword evidence="4" id="KW-0805">Transcription regulation</keyword>
<dbReference type="Gene3D" id="2.60.40.1730">
    <property type="entry name" value="tricorn interacting facor f3 domain"/>
    <property type="match status" value="1"/>
</dbReference>
<accession>S7XT19</accession>
<evidence type="ECO:0000256" key="6">
    <source>
        <dbReference type="ARBA" id="ARBA00023242"/>
    </source>
</evidence>
<comment type="caution">
    <text evidence="9">The sequence shown here is derived from an EMBL/GenBank/DDBJ whole genome shotgun (WGS) entry which is preliminary data.</text>
</comment>
<evidence type="ECO:0000256" key="3">
    <source>
        <dbReference type="ARBA" id="ARBA00017363"/>
    </source>
</evidence>
<evidence type="ECO:0000256" key="5">
    <source>
        <dbReference type="ARBA" id="ARBA00023163"/>
    </source>
</evidence>
<keyword evidence="6" id="KW-0539">Nucleus</keyword>
<dbReference type="GO" id="GO:0000976">
    <property type="term" value="F:transcription cis-regulatory region binding"/>
    <property type="evidence" value="ECO:0007669"/>
    <property type="project" value="TreeGrafter"/>
</dbReference>
<evidence type="ECO:0000313" key="10">
    <source>
        <dbReference type="Proteomes" id="UP000014978"/>
    </source>
</evidence>
<dbReference type="InterPro" id="IPR057991">
    <property type="entry name" value="TPR_TAF2_C"/>
</dbReference>
<keyword evidence="9" id="KW-0396">Initiation factor</keyword>